<evidence type="ECO:0000313" key="3">
    <source>
        <dbReference type="EMBL" id="SVD57666.1"/>
    </source>
</evidence>
<feature type="region of interest" description="Disordered" evidence="1">
    <location>
        <begin position="37"/>
        <end position="85"/>
    </location>
</feature>
<gene>
    <name evidence="3" type="ORF">METZ01_LOCUS410520</name>
</gene>
<feature type="transmembrane region" description="Helical" evidence="2">
    <location>
        <begin position="12"/>
        <end position="33"/>
    </location>
</feature>
<keyword evidence="2" id="KW-0812">Transmembrane</keyword>
<sequence length="85" mass="9559">MFTNIYQNSLLFRLMAVAVVIFVLTATSLPLGYGFTSSVYAQGEEPPEEPMEEPPEEPMEEPMEEAPMEEAPMEEAPMEEAPMEE</sequence>
<protein>
    <submittedName>
        <fullName evidence="3">Uncharacterized protein</fullName>
    </submittedName>
</protein>
<name>A0A382WFG6_9ZZZZ</name>
<evidence type="ECO:0000256" key="2">
    <source>
        <dbReference type="SAM" id="Phobius"/>
    </source>
</evidence>
<keyword evidence="2" id="KW-0472">Membrane</keyword>
<accession>A0A382WFG6</accession>
<reference evidence="3" key="1">
    <citation type="submission" date="2018-05" db="EMBL/GenBank/DDBJ databases">
        <authorList>
            <person name="Lanie J.A."/>
            <person name="Ng W.-L."/>
            <person name="Kazmierczak K.M."/>
            <person name="Andrzejewski T.M."/>
            <person name="Davidsen T.M."/>
            <person name="Wayne K.J."/>
            <person name="Tettelin H."/>
            <person name="Glass J.I."/>
            <person name="Rusch D."/>
            <person name="Podicherti R."/>
            <person name="Tsui H.-C.T."/>
            <person name="Winkler M.E."/>
        </authorList>
    </citation>
    <scope>NUCLEOTIDE SEQUENCE</scope>
</reference>
<dbReference type="EMBL" id="UINC01159530">
    <property type="protein sequence ID" value="SVD57666.1"/>
    <property type="molecule type" value="Genomic_DNA"/>
</dbReference>
<proteinExistence type="predicted"/>
<dbReference type="AlphaFoldDB" id="A0A382WFG6"/>
<organism evidence="3">
    <name type="scientific">marine metagenome</name>
    <dbReference type="NCBI Taxonomy" id="408172"/>
    <lineage>
        <taxon>unclassified sequences</taxon>
        <taxon>metagenomes</taxon>
        <taxon>ecological metagenomes</taxon>
    </lineage>
</organism>
<evidence type="ECO:0000256" key="1">
    <source>
        <dbReference type="SAM" id="MobiDB-lite"/>
    </source>
</evidence>
<keyword evidence="2" id="KW-1133">Transmembrane helix</keyword>
<feature type="compositionally biased region" description="Acidic residues" evidence="1">
    <location>
        <begin position="45"/>
        <end position="85"/>
    </location>
</feature>
<feature type="non-terminal residue" evidence="3">
    <location>
        <position position="85"/>
    </location>
</feature>